<sequence>MIKLTAAGCGLCVLLAAAPAHAQAPADPAPPPIVAPPADATVYFISPTNGARLKSPVVVRFGLRNMGVTQAGSPARNAGHHHLVVDAGTPAASAPIPADTNHLHFGGGQTETKLDLEPGRHTLQLVLGDALHRPFSPSVASDKITITVVSASHRARKHRRHRNRR</sequence>
<dbReference type="InterPro" id="IPR025512">
    <property type="entry name" value="DUF4399"/>
</dbReference>
<evidence type="ECO:0000259" key="2">
    <source>
        <dbReference type="Pfam" id="PF14347"/>
    </source>
</evidence>
<comment type="caution">
    <text evidence="3">The sequence shown here is derived from an EMBL/GenBank/DDBJ whole genome shotgun (WGS) entry which is preliminary data.</text>
</comment>
<protein>
    <recommendedName>
        <fullName evidence="2">DUF4399 domain-containing protein</fullName>
    </recommendedName>
</protein>
<feature type="chain" id="PRO_5046497059" description="DUF4399 domain-containing protein" evidence="1">
    <location>
        <begin position="23"/>
        <end position="165"/>
    </location>
</feature>
<dbReference type="RefSeq" id="WP_128563385.1">
    <property type="nucleotide sequence ID" value="NZ_BPQH01000007.1"/>
</dbReference>
<reference evidence="3" key="1">
    <citation type="journal article" date="2021" name="Front. Microbiol.">
        <title>Comprehensive Comparative Genomics and Phenotyping of Methylobacterium Species.</title>
        <authorList>
            <person name="Alessa O."/>
            <person name="Ogura Y."/>
            <person name="Fujitani Y."/>
            <person name="Takami H."/>
            <person name="Hayashi T."/>
            <person name="Sahin N."/>
            <person name="Tani A."/>
        </authorList>
    </citation>
    <scope>NUCLEOTIDE SEQUENCE</scope>
    <source>
        <strain evidence="3">KCTC 52305</strain>
    </source>
</reference>
<keyword evidence="4" id="KW-1185">Reference proteome</keyword>
<dbReference type="EMBL" id="BPQH01000007">
    <property type="protein sequence ID" value="GJD49896.1"/>
    <property type="molecule type" value="Genomic_DNA"/>
</dbReference>
<feature type="domain" description="DUF4399" evidence="2">
    <location>
        <begin position="59"/>
        <end position="148"/>
    </location>
</feature>
<proteinExistence type="predicted"/>
<dbReference type="Pfam" id="PF14347">
    <property type="entry name" value="DUF4399"/>
    <property type="match status" value="1"/>
</dbReference>
<name>A0ABQ4QZ23_9HYPH</name>
<keyword evidence="1" id="KW-0732">Signal</keyword>
<organism evidence="3 4">
    <name type="scientific">Methylobacterium crusticola</name>
    <dbReference type="NCBI Taxonomy" id="1697972"/>
    <lineage>
        <taxon>Bacteria</taxon>
        <taxon>Pseudomonadati</taxon>
        <taxon>Pseudomonadota</taxon>
        <taxon>Alphaproteobacteria</taxon>
        <taxon>Hyphomicrobiales</taxon>
        <taxon>Methylobacteriaceae</taxon>
        <taxon>Methylobacterium</taxon>
    </lineage>
</organism>
<dbReference type="Proteomes" id="UP001055167">
    <property type="component" value="Unassembled WGS sequence"/>
</dbReference>
<feature type="signal peptide" evidence="1">
    <location>
        <begin position="1"/>
        <end position="22"/>
    </location>
</feature>
<evidence type="ECO:0000313" key="4">
    <source>
        <dbReference type="Proteomes" id="UP001055167"/>
    </source>
</evidence>
<evidence type="ECO:0000313" key="3">
    <source>
        <dbReference type="EMBL" id="GJD49896.1"/>
    </source>
</evidence>
<gene>
    <name evidence="3" type="ORF">OPKNFCMD_2632</name>
</gene>
<evidence type="ECO:0000256" key="1">
    <source>
        <dbReference type="SAM" id="SignalP"/>
    </source>
</evidence>
<accession>A0ABQ4QZ23</accession>
<reference evidence="3" key="2">
    <citation type="submission" date="2021-08" db="EMBL/GenBank/DDBJ databases">
        <authorList>
            <person name="Tani A."/>
            <person name="Ola A."/>
            <person name="Ogura Y."/>
            <person name="Katsura K."/>
            <person name="Hayashi T."/>
        </authorList>
    </citation>
    <scope>NUCLEOTIDE SEQUENCE</scope>
    <source>
        <strain evidence="3">KCTC 52305</strain>
    </source>
</reference>